<keyword evidence="9 12" id="KW-0798">TonB box</keyword>
<feature type="signal peptide" evidence="13">
    <location>
        <begin position="1"/>
        <end position="20"/>
    </location>
</feature>
<dbReference type="InterPro" id="IPR036942">
    <property type="entry name" value="Beta-barrel_TonB_sf"/>
</dbReference>
<dbReference type="Gene3D" id="2.170.130.10">
    <property type="entry name" value="TonB-dependent receptor, plug domain"/>
    <property type="match status" value="1"/>
</dbReference>
<reference evidence="16" key="1">
    <citation type="journal article" date="2023" name="Comput. Struct. Biotechnol. J.">
        <title>Discovery of a novel marine Bacteroidetes with a rich repertoire of carbohydrate-active enzymes.</title>
        <authorList>
            <person name="Chen B."/>
            <person name="Liu G."/>
            <person name="Chen Q."/>
            <person name="Wang H."/>
            <person name="Liu L."/>
            <person name="Tang K."/>
        </authorList>
    </citation>
    <scope>NUCLEOTIDE SEQUENCE</scope>
    <source>
        <strain evidence="16">TK19036</strain>
    </source>
</reference>
<dbReference type="SUPFAM" id="SSF56935">
    <property type="entry name" value="Porins"/>
    <property type="match status" value="1"/>
</dbReference>
<organism evidence="16">
    <name type="scientific">Roseihalotalea indica</name>
    <dbReference type="NCBI Taxonomy" id="2867963"/>
    <lineage>
        <taxon>Bacteria</taxon>
        <taxon>Pseudomonadati</taxon>
        <taxon>Bacteroidota</taxon>
        <taxon>Cytophagia</taxon>
        <taxon>Cytophagales</taxon>
        <taxon>Catalimonadaceae</taxon>
        <taxon>Roseihalotalea</taxon>
    </lineage>
</organism>
<evidence type="ECO:0000256" key="9">
    <source>
        <dbReference type="ARBA" id="ARBA00023077"/>
    </source>
</evidence>
<dbReference type="GO" id="GO:0009279">
    <property type="term" value="C:cell outer membrane"/>
    <property type="evidence" value="ECO:0007669"/>
    <property type="project" value="UniProtKB-SubCell"/>
</dbReference>
<keyword evidence="16" id="KW-0675">Receptor</keyword>
<feature type="domain" description="TonB-dependent receptor-like beta-barrel" evidence="14">
    <location>
        <begin position="325"/>
        <end position="726"/>
    </location>
</feature>
<evidence type="ECO:0000256" key="6">
    <source>
        <dbReference type="ARBA" id="ARBA00022729"/>
    </source>
</evidence>
<protein>
    <submittedName>
        <fullName evidence="16">TonB-dependent receptor</fullName>
    </submittedName>
</protein>
<gene>
    <name evidence="16" type="ORF">K4G66_06750</name>
</gene>
<keyword evidence="4" id="KW-0410">Iron transport</keyword>
<dbReference type="Pfam" id="PF00593">
    <property type="entry name" value="TonB_dep_Rec_b-barrel"/>
    <property type="match status" value="1"/>
</dbReference>
<dbReference type="PANTHER" id="PTHR32552">
    <property type="entry name" value="FERRICHROME IRON RECEPTOR-RELATED"/>
    <property type="match status" value="1"/>
</dbReference>
<proteinExistence type="inferred from homology"/>
<comment type="similarity">
    <text evidence="12">Belongs to the TonB-dependent receptor family.</text>
</comment>
<dbReference type="InterPro" id="IPR008969">
    <property type="entry name" value="CarboxyPept-like_regulatory"/>
</dbReference>
<evidence type="ECO:0000256" key="3">
    <source>
        <dbReference type="ARBA" id="ARBA00022452"/>
    </source>
</evidence>
<evidence type="ECO:0000256" key="5">
    <source>
        <dbReference type="ARBA" id="ARBA00022692"/>
    </source>
</evidence>
<reference evidence="16" key="2">
    <citation type="journal article" date="2024" name="Antonie Van Leeuwenhoek">
        <title>Roseihalotalea indica gen. nov., sp. nov., a halophilic Bacteroidetes from mesopelagic Southwest Indian Ocean with higher carbohydrate metabolic potential.</title>
        <authorList>
            <person name="Chen B."/>
            <person name="Zhang M."/>
            <person name="Lin D."/>
            <person name="Ye J."/>
            <person name="Tang K."/>
        </authorList>
    </citation>
    <scope>NUCLEOTIDE SEQUENCE</scope>
    <source>
        <strain evidence="16">TK19036</strain>
    </source>
</reference>
<dbReference type="GO" id="GO:0015344">
    <property type="term" value="F:siderophore uptake transmembrane transporter activity"/>
    <property type="evidence" value="ECO:0007669"/>
    <property type="project" value="TreeGrafter"/>
</dbReference>
<evidence type="ECO:0000256" key="1">
    <source>
        <dbReference type="ARBA" id="ARBA00004571"/>
    </source>
</evidence>
<evidence type="ECO:0000256" key="10">
    <source>
        <dbReference type="ARBA" id="ARBA00023136"/>
    </source>
</evidence>
<dbReference type="PANTHER" id="PTHR32552:SF68">
    <property type="entry name" value="FERRICHROME OUTER MEMBRANE TRANSPORTER_PHAGE RECEPTOR"/>
    <property type="match status" value="1"/>
</dbReference>
<feature type="domain" description="TonB-dependent receptor plug" evidence="15">
    <location>
        <begin position="115"/>
        <end position="225"/>
    </location>
</feature>
<evidence type="ECO:0000259" key="15">
    <source>
        <dbReference type="Pfam" id="PF07715"/>
    </source>
</evidence>
<dbReference type="SUPFAM" id="SSF49464">
    <property type="entry name" value="Carboxypeptidase regulatory domain-like"/>
    <property type="match status" value="1"/>
</dbReference>
<keyword evidence="10 12" id="KW-0472">Membrane</keyword>
<dbReference type="Gene3D" id="2.40.170.20">
    <property type="entry name" value="TonB-dependent receptor, beta-barrel domain"/>
    <property type="match status" value="1"/>
</dbReference>
<dbReference type="AlphaFoldDB" id="A0AA49GQ35"/>
<evidence type="ECO:0000256" key="11">
    <source>
        <dbReference type="ARBA" id="ARBA00023237"/>
    </source>
</evidence>
<evidence type="ECO:0000313" key="16">
    <source>
        <dbReference type="EMBL" id="WKN38398.1"/>
    </source>
</evidence>
<dbReference type="Pfam" id="PF13715">
    <property type="entry name" value="CarbopepD_reg_2"/>
    <property type="match status" value="1"/>
</dbReference>
<keyword evidence="5" id="KW-0812">Transmembrane</keyword>
<keyword evidence="8" id="KW-0406">Ion transport</keyword>
<evidence type="ECO:0000256" key="4">
    <source>
        <dbReference type="ARBA" id="ARBA00022496"/>
    </source>
</evidence>
<dbReference type="Gene3D" id="2.60.40.1120">
    <property type="entry name" value="Carboxypeptidase-like, regulatory domain"/>
    <property type="match status" value="1"/>
</dbReference>
<keyword evidence="11" id="KW-0998">Cell outer membrane</keyword>
<dbReference type="InterPro" id="IPR037066">
    <property type="entry name" value="Plug_dom_sf"/>
</dbReference>
<dbReference type="InterPro" id="IPR000531">
    <property type="entry name" value="Beta-barrel_TonB"/>
</dbReference>
<dbReference type="InterPro" id="IPR012910">
    <property type="entry name" value="Plug_dom"/>
</dbReference>
<keyword evidence="6 13" id="KW-0732">Signal</keyword>
<evidence type="ECO:0000256" key="7">
    <source>
        <dbReference type="ARBA" id="ARBA00023004"/>
    </source>
</evidence>
<feature type="chain" id="PRO_5041367971" evidence="13">
    <location>
        <begin position="21"/>
        <end position="764"/>
    </location>
</feature>
<evidence type="ECO:0000259" key="14">
    <source>
        <dbReference type="Pfam" id="PF00593"/>
    </source>
</evidence>
<accession>A0AA49GQ35</accession>
<name>A0AA49GQ35_9BACT</name>
<evidence type="ECO:0000256" key="13">
    <source>
        <dbReference type="SAM" id="SignalP"/>
    </source>
</evidence>
<evidence type="ECO:0000256" key="2">
    <source>
        <dbReference type="ARBA" id="ARBA00022448"/>
    </source>
</evidence>
<keyword evidence="2" id="KW-0813">Transport</keyword>
<dbReference type="EMBL" id="CP120682">
    <property type="protein sequence ID" value="WKN38398.1"/>
    <property type="molecule type" value="Genomic_DNA"/>
</dbReference>
<dbReference type="Pfam" id="PF07715">
    <property type="entry name" value="Plug"/>
    <property type="match status" value="1"/>
</dbReference>
<evidence type="ECO:0000256" key="8">
    <source>
        <dbReference type="ARBA" id="ARBA00023065"/>
    </source>
</evidence>
<sequence length="764" mass="85251">MKTLTTLLLVGCLFPVSVWAQTSVSGTVTDASTNEPLVGANIRVVSTQQGATTDTQGNYRLELSQDSAMLQISYVGYQSRNIKINGTSQAIQRSIQLSPSSSLEEVIIEAIRADQQAPVTQKTIEREEIEELYVGQDALYVLEEITPSILTYSESGTQLTNYGQMRLRGIDQTRINITLNGVPLNDMIDQGVFFSNFSDLGNSVSSVQVQRGVGTSTNGTASYAGSISFEAVNLDDSVASTELQLSGGSFRTIRASGEVKTGKLSNNTAFYSRFSRTKSEGYRNHSGTDSYSFFFSGGYFGEKDLLKLTAFTGQTKNELAYLPVALPDIQQNPKTNYVSDNDTDDFGQEFIQLQYTRIINPSLSSVSSVYYGGAGGDFPAGFTDENGNFSQVNYPLFNDHFGFMTYLNHTSYDGQLSINGGVHAYTFRRENIEAIIPTINEPYYYDKSRKNELSVFGKVSYEWNQLMLFGDIQFRSVGLSLTPDQDFLGQSASVPDRDWTFINPKVGVTYRFTPLMDAYASFGRSGREPTRYDILGSTQINTFNLPSAQDVNAVQPEYVNDLEAGVRIHRGKLAGQANLFYMQFENEIAPIGESIPEGFVQLRKNVPNSYRRGIEVDWTYQPTAQLSFSGNATYMQSNIDEYAPEGSDQVFRNVEPVISPDWLVNGSLAYQLIDWLGASVSGRYVSESYLEPTNQPNLILPSFFLMDARVTARFRQHEFSIQANNLFDTEYYSYGEPVMYGDETVPGYFVQPPRHFYAILRLRF</sequence>
<evidence type="ECO:0000256" key="12">
    <source>
        <dbReference type="RuleBase" id="RU003357"/>
    </source>
</evidence>
<keyword evidence="3" id="KW-1134">Transmembrane beta strand</keyword>
<dbReference type="InterPro" id="IPR039426">
    <property type="entry name" value="TonB-dep_rcpt-like"/>
</dbReference>
<keyword evidence="7" id="KW-0408">Iron</keyword>
<comment type="subcellular location">
    <subcellularLocation>
        <location evidence="1">Cell outer membrane</location>
        <topology evidence="1">Multi-pass membrane protein</topology>
    </subcellularLocation>
</comment>